<dbReference type="EMBL" id="JAAWVT010000009">
    <property type="protein sequence ID" value="NKG22280.1"/>
    <property type="molecule type" value="Genomic_DNA"/>
</dbReference>
<dbReference type="Pfam" id="PF20060">
    <property type="entry name" value="DUF6459"/>
    <property type="match status" value="1"/>
</dbReference>
<sequence>MSVIAVQPSIQTTEPIHVFRNNPLSGADLRAPRTTARRFPEAFRAPAVARRRRCLRDATAPRALRSLPEPALQAVDEARRCFEDDPPENYPSMAAQQVFEKLFPPELSTLGLGESVAAVVHATAPAVLEVLAGARPVRQLNRALSPDCLGKLEAHMLLSEPLRPDPTTRCYSNPRVMCMRVTQVLPLVFEAAVILRDMQKVRATALRVERWHGRWQITALEIG</sequence>
<dbReference type="Proteomes" id="UP000746595">
    <property type="component" value="Unassembled WGS sequence"/>
</dbReference>
<proteinExistence type="predicted"/>
<name>A0ABX1G9S0_9MICC</name>
<comment type="caution">
    <text evidence="1">The sequence shown here is derived from an EMBL/GenBank/DDBJ whole genome shotgun (WGS) entry which is preliminary data.</text>
</comment>
<evidence type="ECO:0008006" key="3">
    <source>
        <dbReference type="Google" id="ProtNLM"/>
    </source>
</evidence>
<dbReference type="RefSeq" id="WP_168153064.1">
    <property type="nucleotide sequence ID" value="NZ_JAAWVT010000009.1"/>
</dbReference>
<keyword evidence="2" id="KW-1185">Reference proteome</keyword>
<evidence type="ECO:0000313" key="1">
    <source>
        <dbReference type="EMBL" id="NKG22280.1"/>
    </source>
</evidence>
<dbReference type="InterPro" id="IPR045596">
    <property type="entry name" value="DUF6459"/>
</dbReference>
<accession>A0ABX1G9S0</accession>
<organism evidence="1 2">
    <name type="scientific">Paeniglutamicibacter terrestris</name>
    <dbReference type="NCBI Taxonomy" id="2723403"/>
    <lineage>
        <taxon>Bacteria</taxon>
        <taxon>Bacillati</taxon>
        <taxon>Actinomycetota</taxon>
        <taxon>Actinomycetes</taxon>
        <taxon>Micrococcales</taxon>
        <taxon>Micrococcaceae</taxon>
        <taxon>Paeniglutamicibacter</taxon>
    </lineage>
</organism>
<protein>
    <recommendedName>
        <fullName evidence="3">Tim44-like domain-containing protein</fullName>
    </recommendedName>
</protein>
<evidence type="ECO:0000313" key="2">
    <source>
        <dbReference type="Proteomes" id="UP000746595"/>
    </source>
</evidence>
<gene>
    <name evidence="1" type="ORF">HED64_16395</name>
</gene>
<reference evidence="1 2" key="1">
    <citation type="submission" date="2020-04" db="EMBL/GenBank/DDBJ databases">
        <title>Paeniglutamicibacter sp. ANT13_2, a novel actinomycete isolated from sediment in Antarctica.</title>
        <authorList>
            <person name="Sakdapetsiri C."/>
            <person name="Pinyakong O."/>
        </authorList>
    </citation>
    <scope>NUCLEOTIDE SEQUENCE [LARGE SCALE GENOMIC DNA]</scope>
    <source>
        <strain evidence="1 2">ANT13_2</strain>
    </source>
</reference>